<gene>
    <name evidence="1" type="ordered locus">PH0669</name>
</gene>
<evidence type="ECO:0000313" key="1">
    <source>
        <dbReference type="EMBL" id="BAA29760.1"/>
    </source>
</evidence>
<dbReference type="PIR" id="F71112">
    <property type="entry name" value="F71112"/>
</dbReference>
<sequence length="122" mass="13111">MMNLWSPEGRRNPRTGVQIPAPPPSFYFSNATLTATSAITSIGSMRGTFRSSCLRTTLTSVHPAIMHSAPLSSRIFAVLSSSSLPSFKFPALTPSYIPLITSFCSSSVGVMISTPYLENSFS</sequence>
<accession>O58402</accession>
<dbReference type="Proteomes" id="UP000000752">
    <property type="component" value="Chromosome"/>
</dbReference>
<dbReference type="EnsemblBacteria" id="BAA29760">
    <property type="protein sequence ID" value="BAA29760"/>
    <property type="gene ID" value="BAA29760"/>
</dbReference>
<protein>
    <submittedName>
        <fullName evidence="1">Uncharacterized protein</fullName>
    </submittedName>
</protein>
<dbReference type="EMBL" id="BA000001">
    <property type="protein sequence ID" value="BAA29760.1"/>
    <property type="molecule type" value="Genomic_DNA"/>
</dbReference>
<dbReference type="AlphaFoldDB" id="O58402"/>
<reference evidence="1 2" key="1">
    <citation type="journal article" date="1998" name="DNA Res.">
        <title>Complete sequence and gene organization of the genome of a hyper-thermophilic archaebacterium, Pyrococcus horikoshii OT3.</title>
        <authorList>
            <person name="Kawarabayasi Y."/>
            <person name="Sawada M."/>
            <person name="Horikawa H."/>
            <person name="Haikawa Y."/>
            <person name="Hino Y."/>
            <person name="Yamamoto S."/>
            <person name="Sekine M."/>
            <person name="Baba S."/>
            <person name="Kosugi H."/>
            <person name="Hosoyama A."/>
            <person name="Nagai Y."/>
            <person name="Sakai M."/>
            <person name="Ogura K."/>
            <person name="Otuka R."/>
            <person name="Nakazawa H."/>
            <person name="Takamiya M."/>
            <person name="Ohfuku Y."/>
            <person name="Funahashi T."/>
            <person name="Tanaka T."/>
            <person name="Kudoh Y."/>
            <person name="Yamazaki J."/>
            <person name="Kushida N."/>
            <person name="Oguchi A."/>
            <person name="Aoki K."/>
            <person name="Nakamura Y."/>
            <person name="Robb T.F."/>
            <person name="Horikoshi K."/>
            <person name="Masuchi Y."/>
            <person name="Shizuya H."/>
            <person name="Kikuchi H."/>
        </authorList>
    </citation>
    <scope>NUCLEOTIDE SEQUENCE [LARGE SCALE GENOMIC DNA]</scope>
    <source>
        <strain evidence="2">ATCC 700860 / DSM 12428 / JCM 9974 / NBRC 100139 / OT-3</strain>
    </source>
</reference>
<dbReference type="KEGG" id="pho:PH0669"/>
<evidence type="ECO:0000313" key="2">
    <source>
        <dbReference type="Proteomes" id="UP000000752"/>
    </source>
</evidence>
<name>O58402_PYRHO</name>
<proteinExistence type="predicted"/>
<organism evidence="1 2">
    <name type="scientific">Pyrococcus horikoshii (strain ATCC 700860 / DSM 12428 / JCM 9974 / NBRC 100139 / OT-3)</name>
    <dbReference type="NCBI Taxonomy" id="70601"/>
    <lineage>
        <taxon>Archaea</taxon>
        <taxon>Methanobacteriati</taxon>
        <taxon>Methanobacteriota</taxon>
        <taxon>Thermococci</taxon>
        <taxon>Thermococcales</taxon>
        <taxon>Thermococcaceae</taxon>
        <taxon>Pyrococcus</taxon>
    </lineage>
</organism>
<keyword evidence="2" id="KW-1185">Reference proteome</keyword>